<dbReference type="InterPro" id="IPR009053">
    <property type="entry name" value="Prefoldin"/>
</dbReference>
<keyword evidence="4" id="KW-0175">Coiled coil</keyword>
<evidence type="ECO:0000313" key="6">
    <source>
        <dbReference type="Proteomes" id="UP001160148"/>
    </source>
</evidence>
<evidence type="ECO:0000256" key="2">
    <source>
        <dbReference type="ARBA" id="ARBA00023242"/>
    </source>
</evidence>
<reference evidence="5 6" key="1">
    <citation type="submission" date="2023-01" db="EMBL/GenBank/DDBJ databases">
        <authorList>
            <person name="Whitehead M."/>
        </authorList>
    </citation>
    <scope>NUCLEOTIDE SEQUENCE [LARGE SCALE GENOMIC DNA]</scope>
</reference>
<comment type="caution">
    <text evidence="5">The sequence shown here is derived from an EMBL/GenBank/DDBJ whole genome shotgun (WGS) entry which is preliminary data.</text>
</comment>
<dbReference type="PANTHER" id="PTHR15111:SF0">
    <property type="entry name" value="UNCONVENTIONAL PREFOLDIN RPB5 INTERACTOR 1"/>
    <property type="match status" value="1"/>
</dbReference>
<comment type="similarity">
    <text evidence="3">Belongs to the RNA polymerase II subunit 5-mediating protein family.</text>
</comment>
<dbReference type="AlphaFoldDB" id="A0AAV0VNU9"/>
<comment type="subcellular location">
    <subcellularLocation>
        <location evidence="1">Nucleus</location>
    </subcellularLocation>
</comment>
<dbReference type="InterPro" id="IPR052255">
    <property type="entry name" value="RNA_pol_II_subunit5-mediator"/>
</dbReference>
<dbReference type="Gene3D" id="1.10.287.370">
    <property type="match status" value="1"/>
</dbReference>
<evidence type="ECO:0000256" key="3">
    <source>
        <dbReference type="ARBA" id="ARBA00038295"/>
    </source>
</evidence>
<dbReference type="GO" id="GO:0019212">
    <property type="term" value="F:phosphatase inhibitor activity"/>
    <property type="evidence" value="ECO:0007669"/>
    <property type="project" value="TreeGrafter"/>
</dbReference>
<accession>A0AAV0VNU9</accession>
<dbReference type="GO" id="GO:0005634">
    <property type="term" value="C:nucleus"/>
    <property type="evidence" value="ECO:0007669"/>
    <property type="project" value="UniProtKB-SubCell"/>
</dbReference>
<dbReference type="PANTHER" id="PTHR15111">
    <property type="entry name" value="RNA POLYMERASE II SUBUNIT 5-MEDIATING PROTEIN NNX3"/>
    <property type="match status" value="1"/>
</dbReference>
<dbReference type="GO" id="GO:0000122">
    <property type="term" value="P:negative regulation of transcription by RNA polymerase II"/>
    <property type="evidence" value="ECO:0007669"/>
    <property type="project" value="TreeGrafter"/>
</dbReference>
<feature type="coiled-coil region" evidence="4">
    <location>
        <begin position="95"/>
        <end position="122"/>
    </location>
</feature>
<dbReference type="SUPFAM" id="SSF46579">
    <property type="entry name" value="Prefoldin"/>
    <property type="match status" value="1"/>
</dbReference>
<keyword evidence="6" id="KW-1185">Reference proteome</keyword>
<protein>
    <submittedName>
        <fullName evidence="5">Uncharacterized protein</fullName>
    </submittedName>
</protein>
<sequence length="181" mass="21701">MTSSSDQQLHDVPLVQKFNAKALEFNTSLELKWKNFKKEYEELYTCLEEFPKQLSVPILMPLGPKVFVRAQLCNTNEVFIRYNEIFTKQSAYEAKAACERQIKRCDNMIEDLRKEKELFTKNMCVRQEVVDVSEKLVEINEPYDEVEEAAWNEIHRQKVKEYKKRLAEEKHKQELEQRQKY</sequence>
<evidence type="ECO:0000313" key="5">
    <source>
        <dbReference type="EMBL" id="CAI6345921.1"/>
    </source>
</evidence>
<dbReference type="InterPro" id="IPR004127">
    <property type="entry name" value="Prefoldin_subunit_alpha"/>
</dbReference>
<dbReference type="GO" id="GO:0003682">
    <property type="term" value="F:chromatin binding"/>
    <property type="evidence" value="ECO:0007669"/>
    <property type="project" value="TreeGrafter"/>
</dbReference>
<keyword evidence="2" id="KW-0539">Nucleus</keyword>
<name>A0AAV0VNU9_9HEMI</name>
<organism evidence="5 6">
    <name type="scientific">Macrosiphum euphorbiae</name>
    <name type="common">potato aphid</name>
    <dbReference type="NCBI Taxonomy" id="13131"/>
    <lineage>
        <taxon>Eukaryota</taxon>
        <taxon>Metazoa</taxon>
        <taxon>Ecdysozoa</taxon>
        <taxon>Arthropoda</taxon>
        <taxon>Hexapoda</taxon>
        <taxon>Insecta</taxon>
        <taxon>Pterygota</taxon>
        <taxon>Neoptera</taxon>
        <taxon>Paraneoptera</taxon>
        <taxon>Hemiptera</taxon>
        <taxon>Sternorrhyncha</taxon>
        <taxon>Aphidomorpha</taxon>
        <taxon>Aphidoidea</taxon>
        <taxon>Aphididae</taxon>
        <taxon>Macrosiphini</taxon>
        <taxon>Macrosiphum</taxon>
    </lineage>
</organism>
<proteinExistence type="inferred from homology"/>
<dbReference type="Proteomes" id="UP001160148">
    <property type="component" value="Unassembled WGS sequence"/>
</dbReference>
<gene>
    <name evidence="5" type="ORF">MEUPH1_LOCUS2878</name>
</gene>
<dbReference type="Pfam" id="PF02996">
    <property type="entry name" value="Prefoldin"/>
    <property type="match status" value="1"/>
</dbReference>
<dbReference type="GO" id="GO:0003714">
    <property type="term" value="F:transcription corepressor activity"/>
    <property type="evidence" value="ECO:0007669"/>
    <property type="project" value="TreeGrafter"/>
</dbReference>
<evidence type="ECO:0000256" key="4">
    <source>
        <dbReference type="SAM" id="Coils"/>
    </source>
</evidence>
<feature type="coiled-coil region" evidence="4">
    <location>
        <begin position="152"/>
        <end position="179"/>
    </location>
</feature>
<evidence type="ECO:0000256" key="1">
    <source>
        <dbReference type="ARBA" id="ARBA00004123"/>
    </source>
</evidence>
<dbReference type="EMBL" id="CARXXK010000001">
    <property type="protein sequence ID" value="CAI6345921.1"/>
    <property type="molecule type" value="Genomic_DNA"/>
</dbReference>